<gene>
    <name evidence="1" type="ORF">S03H2_61559</name>
</gene>
<protein>
    <submittedName>
        <fullName evidence="1">Uncharacterized protein</fullName>
    </submittedName>
</protein>
<proteinExistence type="predicted"/>
<dbReference type="EMBL" id="BARU01039739">
    <property type="protein sequence ID" value="GAH84453.1"/>
    <property type="molecule type" value="Genomic_DNA"/>
</dbReference>
<accession>X1KR44</accession>
<sequence length="48" mass="5912">MTKQKNYQVIERYRERIKPENKRYISKNLQISNQISELLAAKDWTQKE</sequence>
<dbReference type="AlphaFoldDB" id="X1KR44"/>
<name>X1KR44_9ZZZZ</name>
<evidence type="ECO:0000313" key="1">
    <source>
        <dbReference type="EMBL" id="GAH84453.1"/>
    </source>
</evidence>
<reference evidence="1" key="1">
    <citation type="journal article" date="2014" name="Front. Microbiol.">
        <title>High frequency of phylogenetically diverse reductive dehalogenase-homologous genes in deep subseafloor sedimentary metagenomes.</title>
        <authorList>
            <person name="Kawai M."/>
            <person name="Futagami T."/>
            <person name="Toyoda A."/>
            <person name="Takaki Y."/>
            <person name="Nishi S."/>
            <person name="Hori S."/>
            <person name="Arai W."/>
            <person name="Tsubouchi T."/>
            <person name="Morono Y."/>
            <person name="Uchiyama I."/>
            <person name="Ito T."/>
            <person name="Fujiyama A."/>
            <person name="Inagaki F."/>
            <person name="Takami H."/>
        </authorList>
    </citation>
    <scope>NUCLEOTIDE SEQUENCE</scope>
    <source>
        <strain evidence="1">Expedition CK06-06</strain>
    </source>
</reference>
<comment type="caution">
    <text evidence="1">The sequence shown here is derived from an EMBL/GenBank/DDBJ whole genome shotgun (WGS) entry which is preliminary data.</text>
</comment>
<organism evidence="1">
    <name type="scientific">marine sediment metagenome</name>
    <dbReference type="NCBI Taxonomy" id="412755"/>
    <lineage>
        <taxon>unclassified sequences</taxon>
        <taxon>metagenomes</taxon>
        <taxon>ecological metagenomes</taxon>
    </lineage>
</organism>
<feature type="non-terminal residue" evidence="1">
    <location>
        <position position="48"/>
    </location>
</feature>